<feature type="signal peptide" evidence="2">
    <location>
        <begin position="1"/>
        <end position="22"/>
    </location>
</feature>
<proteinExistence type="predicted"/>
<dbReference type="AlphaFoldDB" id="A0A6A5WRU2"/>
<dbReference type="OrthoDB" id="3438213at2759"/>
<gene>
    <name evidence="3" type="ORF">P154DRAFT_571798</name>
</gene>
<keyword evidence="1" id="KW-1133">Transmembrane helix</keyword>
<feature type="transmembrane region" description="Helical" evidence="1">
    <location>
        <begin position="141"/>
        <end position="159"/>
    </location>
</feature>
<organism evidence="3 4">
    <name type="scientific">Amniculicola lignicola CBS 123094</name>
    <dbReference type="NCBI Taxonomy" id="1392246"/>
    <lineage>
        <taxon>Eukaryota</taxon>
        <taxon>Fungi</taxon>
        <taxon>Dikarya</taxon>
        <taxon>Ascomycota</taxon>
        <taxon>Pezizomycotina</taxon>
        <taxon>Dothideomycetes</taxon>
        <taxon>Pleosporomycetidae</taxon>
        <taxon>Pleosporales</taxon>
        <taxon>Amniculicolaceae</taxon>
        <taxon>Amniculicola</taxon>
    </lineage>
</organism>
<sequence length="209" mass="22322">MHSTMFAPVFLLLALFAASIAAKEALVPLPGPLLTVRQANMADVACLDYERTANLSTIGANSTYRAAFIQASPVGTLANTKMLNAAVAKLPALTTNKDLNTQCGNWTEVAFAGAEANFTEGIIAQFRFTGNPQAIKADITLIPIVGIMVIVFGAVWIYMPIIFSGGHMYSALVCTERIKLVPHLKGKCAERCMSPYGMPSGTVPKVIRT</sequence>
<feature type="chain" id="PRO_5025551328" evidence="2">
    <location>
        <begin position="23"/>
        <end position="209"/>
    </location>
</feature>
<protein>
    <submittedName>
        <fullName evidence="3">Uncharacterized protein</fullName>
    </submittedName>
</protein>
<evidence type="ECO:0000313" key="4">
    <source>
        <dbReference type="Proteomes" id="UP000799779"/>
    </source>
</evidence>
<reference evidence="3" key="1">
    <citation type="journal article" date="2020" name="Stud. Mycol.">
        <title>101 Dothideomycetes genomes: a test case for predicting lifestyles and emergence of pathogens.</title>
        <authorList>
            <person name="Haridas S."/>
            <person name="Albert R."/>
            <person name="Binder M."/>
            <person name="Bloem J."/>
            <person name="Labutti K."/>
            <person name="Salamov A."/>
            <person name="Andreopoulos B."/>
            <person name="Baker S."/>
            <person name="Barry K."/>
            <person name="Bills G."/>
            <person name="Bluhm B."/>
            <person name="Cannon C."/>
            <person name="Castanera R."/>
            <person name="Culley D."/>
            <person name="Daum C."/>
            <person name="Ezra D."/>
            <person name="Gonzalez J."/>
            <person name="Henrissat B."/>
            <person name="Kuo A."/>
            <person name="Liang C."/>
            <person name="Lipzen A."/>
            <person name="Lutzoni F."/>
            <person name="Magnuson J."/>
            <person name="Mondo S."/>
            <person name="Nolan M."/>
            <person name="Ohm R."/>
            <person name="Pangilinan J."/>
            <person name="Park H.-J."/>
            <person name="Ramirez L."/>
            <person name="Alfaro M."/>
            <person name="Sun H."/>
            <person name="Tritt A."/>
            <person name="Yoshinaga Y."/>
            <person name="Zwiers L.-H."/>
            <person name="Turgeon B."/>
            <person name="Goodwin S."/>
            <person name="Spatafora J."/>
            <person name="Crous P."/>
            <person name="Grigoriev I."/>
        </authorList>
    </citation>
    <scope>NUCLEOTIDE SEQUENCE</scope>
    <source>
        <strain evidence="3">CBS 123094</strain>
    </source>
</reference>
<accession>A0A6A5WRU2</accession>
<keyword evidence="2" id="KW-0732">Signal</keyword>
<keyword evidence="1" id="KW-0812">Transmembrane</keyword>
<keyword evidence="1" id="KW-0472">Membrane</keyword>
<dbReference type="EMBL" id="ML977566">
    <property type="protein sequence ID" value="KAF2004583.1"/>
    <property type="molecule type" value="Genomic_DNA"/>
</dbReference>
<evidence type="ECO:0000256" key="1">
    <source>
        <dbReference type="SAM" id="Phobius"/>
    </source>
</evidence>
<name>A0A6A5WRU2_9PLEO</name>
<evidence type="ECO:0000256" key="2">
    <source>
        <dbReference type="SAM" id="SignalP"/>
    </source>
</evidence>
<keyword evidence="4" id="KW-1185">Reference proteome</keyword>
<evidence type="ECO:0000313" key="3">
    <source>
        <dbReference type="EMBL" id="KAF2004583.1"/>
    </source>
</evidence>
<dbReference type="Proteomes" id="UP000799779">
    <property type="component" value="Unassembled WGS sequence"/>
</dbReference>